<keyword evidence="2" id="KW-0413">Isomerase</keyword>
<dbReference type="RefSeq" id="WP_110256923.1">
    <property type="nucleotide sequence ID" value="NZ_QJKB01000008.1"/>
</dbReference>
<dbReference type="Pfam" id="PF01323">
    <property type="entry name" value="DSBA"/>
    <property type="match status" value="1"/>
</dbReference>
<sequence>MSIKTLLMPVITQHMLGRSRLLKLRERALRARLRSGAARQLHYFHQADDPYSVLAAHSLAGLQQKYQLQILPYIVSPPDQAAAPEREKLQAYSRHDAGLLAQHYALPCPDFAQQAAPEKTALANRLLVSAIHNGQFINVVDSISTALWTATQALTEQTANAHDMVPATAELTLAEMQHADEFRKQQGHYLGACFLYEGEWYWGIDRLYHLEQRLQNEMGIAQDYMYPPPADLNQPLDIATPPEIDFFFSLRSPYSAIVAERVFRLGQLTGAKVNLRYLLPMVMRGLPVPADKRSYIALDAAREAHVRHIPFGRLNDPVGRPTERGLAVMPLAERLGCGQAYVLSFMRGVWAEGVDAGSDSGLRKITDRAGLPWDAVRLALQDQAWRATAEANRHAMATLGLWGVPSFSCAGTAVWGQDRLWVIADIMKKMAASEEQLPLESQTC</sequence>
<keyword evidence="3" id="KW-1185">Reference proteome</keyword>
<dbReference type="InterPro" id="IPR036249">
    <property type="entry name" value="Thioredoxin-like_sf"/>
</dbReference>
<dbReference type="PANTHER" id="PTHR42943">
    <property type="entry name" value="GLUTATHIONE S-TRANSFERASE KAPPA"/>
    <property type="match status" value="1"/>
</dbReference>
<reference evidence="2 3" key="1">
    <citation type="submission" date="2018-05" db="EMBL/GenBank/DDBJ databases">
        <title>Genomic Encyclopedia of Type Strains, Phase IV (KMG-IV): sequencing the most valuable type-strain genomes for metagenomic binning, comparative biology and taxonomic classification.</title>
        <authorList>
            <person name="Goeker M."/>
        </authorList>
    </citation>
    <scope>NUCLEOTIDE SEQUENCE [LARGE SCALE GENOMIC DNA]</scope>
    <source>
        <strain evidence="2 3">DSM 19792</strain>
    </source>
</reference>
<dbReference type="GO" id="GO:0016853">
    <property type="term" value="F:isomerase activity"/>
    <property type="evidence" value="ECO:0007669"/>
    <property type="project" value="UniProtKB-KW"/>
</dbReference>
<proteinExistence type="predicted"/>
<name>A0A318IVG2_9BURK</name>
<organism evidence="2 3">
    <name type="scientific">Undibacterium pigrum</name>
    <dbReference type="NCBI Taxonomy" id="401470"/>
    <lineage>
        <taxon>Bacteria</taxon>
        <taxon>Pseudomonadati</taxon>
        <taxon>Pseudomonadota</taxon>
        <taxon>Betaproteobacteria</taxon>
        <taxon>Burkholderiales</taxon>
        <taxon>Oxalobacteraceae</taxon>
        <taxon>Undibacterium</taxon>
    </lineage>
</organism>
<feature type="domain" description="DSBA-like thioredoxin" evidence="1">
    <location>
        <begin position="243"/>
        <end position="426"/>
    </location>
</feature>
<dbReference type="AlphaFoldDB" id="A0A318IVG2"/>
<dbReference type="GO" id="GO:0016491">
    <property type="term" value="F:oxidoreductase activity"/>
    <property type="evidence" value="ECO:0007669"/>
    <property type="project" value="InterPro"/>
</dbReference>
<dbReference type="EMBL" id="QJKB01000008">
    <property type="protein sequence ID" value="PXX40176.1"/>
    <property type="molecule type" value="Genomic_DNA"/>
</dbReference>
<dbReference type="Proteomes" id="UP000247792">
    <property type="component" value="Unassembled WGS sequence"/>
</dbReference>
<dbReference type="InterPro" id="IPR001853">
    <property type="entry name" value="DSBA-like_thioredoxin_dom"/>
</dbReference>
<evidence type="ECO:0000259" key="1">
    <source>
        <dbReference type="Pfam" id="PF01323"/>
    </source>
</evidence>
<evidence type="ECO:0000313" key="2">
    <source>
        <dbReference type="EMBL" id="PXX40176.1"/>
    </source>
</evidence>
<dbReference type="PANTHER" id="PTHR42943:SF2">
    <property type="entry name" value="GLUTATHIONE S-TRANSFERASE KAPPA 1"/>
    <property type="match status" value="1"/>
</dbReference>
<comment type="caution">
    <text evidence="2">The sequence shown here is derived from an EMBL/GenBank/DDBJ whole genome shotgun (WGS) entry which is preliminary data.</text>
</comment>
<accession>A0A318IVG2</accession>
<dbReference type="OrthoDB" id="8560325at2"/>
<dbReference type="SUPFAM" id="SSF52833">
    <property type="entry name" value="Thioredoxin-like"/>
    <property type="match status" value="2"/>
</dbReference>
<dbReference type="Gene3D" id="3.40.30.10">
    <property type="entry name" value="Glutaredoxin"/>
    <property type="match status" value="2"/>
</dbReference>
<gene>
    <name evidence="2" type="ORF">DFR42_1089</name>
</gene>
<evidence type="ECO:0000313" key="3">
    <source>
        <dbReference type="Proteomes" id="UP000247792"/>
    </source>
</evidence>
<protein>
    <submittedName>
        <fullName evidence="2">2-hydroxychromene-2-carboxylate isomerase</fullName>
    </submittedName>
</protein>
<dbReference type="InterPro" id="IPR051924">
    <property type="entry name" value="GST_Kappa/NadH"/>
</dbReference>